<dbReference type="InterPro" id="IPR025287">
    <property type="entry name" value="WAK_GUB"/>
</dbReference>
<sequence>MDIMKPKTLYKRTMTSVALLMLAIMFFMSPQIAAYPNALKNCQPKCGDIDIPYPFGIGLNCSLPGFEVSCNRLNNGSFAPFLFNDTPFLGTSPYSEYALVKKSMTYTCNMSNTIADDWNLSGTPYKISRSNLNMFTVIGCDISASITFGNETNMSQGVCVTTGCFSPESIYSQSNGLCSGIGCCQVFIPREINYYQVRLQSRDYNSSKYNSSQCGYVAFGDFSSPTIRTLAS</sequence>
<dbReference type="GO" id="GO:0016301">
    <property type="term" value="F:kinase activity"/>
    <property type="evidence" value="ECO:0007669"/>
    <property type="project" value="UniProtKB-KW"/>
</dbReference>
<dbReference type="Proteomes" id="UP001140206">
    <property type="component" value="Chromosome 1"/>
</dbReference>
<name>A0AAV8HN20_9POAL</name>
<comment type="subcellular location">
    <subcellularLocation>
        <location evidence="1">Membrane</location>
        <topology evidence="1">Single-pass membrane protein</topology>
    </subcellularLocation>
</comment>
<feature type="signal peptide" evidence="3">
    <location>
        <begin position="1"/>
        <end position="34"/>
    </location>
</feature>
<evidence type="ECO:0000313" key="6">
    <source>
        <dbReference type="Proteomes" id="UP001140206"/>
    </source>
</evidence>
<accession>A0AAV8HN20</accession>
<gene>
    <name evidence="5" type="ORF">LUZ62_031573</name>
</gene>
<dbReference type="PANTHER" id="PTHR33491">
    <property type="entry name" value="OSJNBA0016N04.9 PROTEIN"/>
    <property type="match status" value="1"/>
</dbReference>
<comment type="caution">
    <text evidence="5">The sequence shown here is derived from an EMBL/GenBank/DDBJ whole genome shotgun (WGS) entry which is preliminary data.</text>
</comment>
<dbReference type="Pfam" id="PF13947">
    <property type="entry name" value="GUB_WAK_bind"/>
    <property type="match status" value="1"/>
</dbReference>
<evidence type="ECO:0000313" key="5">
    <source>
        <dbReference type="EMBL" id="KAJ4819007.1"/>
    </source>
</evidence>
<evidence type="ECO:0000256" key="1">
    <source>
        <dbReference type="ARBA" id="ARBA00004167"/>
    </source>
</evidence>
<organism evidence="5 6">
    <name type="scientific">Rhynchospora pubera</name>
    <dbReference type="NCBI Taxonomy" id="906938"/>
    <lineage>
        <taxon>Eukaryota</taxon>
        <taxon>Viridiplantae</taxon>
        <taxon>Streptophyta</taxon>
        <taxon>Embryophyta</taxon>
        <taxon>Tracheophyta</taxon>
        <taxon>Spermatophyta</taxon>
        <taxon>Magnoliopsida</taxon>
        <taxon>Liliopsida</taxon>
        <taxon>Poales</taxon>
        <taxon>Cyperaceae</taxon>
        <taxon>Cyperoideae</taxon>
        <taxon>Rhynchosporeae</taxon>
        <taxon>Rhynchospora</taxon>
    </lineage>
</organism>
<evidence type="ECO:0000256" key="2">
    <source>
        <dbReference type="ARBA" id="ARBA00022729"/>
    </source>
</evidence>
<dbReference type="GO" id="GO:0016020">
    <property type="term" value="C:membrane"/>
    <property type="evidence" value="ECO:0007669"/>
    <property type="project" value="UniProtKB-SubCell"/>
</dbReference>
<evidence type="ECO:0000259" key="4">
    <source>
        <dbReference type="Pfam" id="PF13947"/>
    </source>
</evidence>
<dbReference type="GO" id="GO:0030247">
    <property type="term" value="F:polysaccharide binding"/>
    <property type="evidence" value="ECO:0007669"/>
    <property type="project" value="InterPro"/>
</dbReference>
<reference evidence="5" key="1">
    <citation type="submission" date="2022-08" db="EMBL/GenBank/DDBJ databases">
        <authorList>
            <person name="Marques A."/>
        </authorList>
    </citation>
    <scope>NUCLEOTIDE SEQUENCE</scope>
    <source>
        <strain evidence="5">RhyPub2mFocal</strain>
        <tissue evidence="5">Leaves</tissue>
    </source>
</reference>
<feature type="chain" id="PRO_5043956148" evidence="3">
    <location>
        <begin position="35"/>
        <end position="232"/>
    </location>
</feature>
<proteinExistence type="predicted"/>
<keyword evidence="5" id="KW-0808">Transferase</keyword>
<keyword evidence="2 3" id="KW-0732">Signal</keyword>
<dbReference type="EMBL" id="JAMFTS010000001">
    <property type="protein sequence ID" value="KAJ4819007.1"/>
    <property type="molecule type" value="Genomic_DNA"/>
</dbReference>
<feature type="domain" description="Wall-associated receptor kinase galacturonan-binding" evidence="4">
    <location>
        <begin position="42"/>
        <end position="74"/>
    </location>
</feature>
<keyword evidence="6" id="KW-1185">Reference proteome</keyword>
<evidence type="ECO:0000256" key="3">
    <source>
        <dbReference type="SAM" id="SignalP"/>
    </source>
</evidence>
<keyword evidence="5" id="KW-0675">Receptor</keyword>
<keyword evidence="5" id="KW-0418">Kinase</keyword>
<protein>
    <submittedName>
        <fullName evidence="5">Wall-associated receptor kinase 2</fullName>
    </submittedName>
</protein>
<dbReference type="AlphaFoldDB" id="A0AAV8HN20"/>